<reference evidence="2 3" key="1">
    <citation type="submission" date="2023-07" db="EMBL/GenBank/DDBJ databases">
        <authorList>
            <person name="Girao M."/>
            <person name="Carvalho M.F."/>
        </authorList>
    </citation>
    <scope>NUCLEOTIDE SEQUENCE [LARGE SCALE GENOMIC DNA]</scope>
    <source>
        <strain evidence="2 3">66/93</strain>
    </source>
</reference>
<organism evidence="2 3">
    <name type="scientific">Nocardiopsis tropica</name>
    <dbReference type="NCBI Taxonomy" id="109330"/>
    <lineage>
        <taxon>Bacteria</taxon>
        <taxon>Bacillati</taxon>
        <taxon>Actinomycetota</taxon>
        <taxon>Actinomycetes</taxon>
        <taxon>Streptosporangiales</taxon>
        <taxon>Nocardiopsidaceae</taxon>
        <taxon>Nocardiopsis</taxon>
    </lineage>
</organism>
<dbReference type="RefSeq" id="WP_330158128.1">
    <property type="nucleotide sequence ID" value="NZ_BAAAJA010000011.1"/>
</dbReference>
<dbReference type="Pfam" id="PF05239">
    <property type="entry name" value="PRC"/>
    <property type="match status" value="1"/>
</dbReference>
<accession>A0ABU7KNT6</accession>
<evidence type="ECO:0000313" key="2">
    <source>
        <dbReference type="EMBL" id="MEE2050955.1"/>
    </source>
</evidence>
<feature type="domain" description="PRC-barrel" evidence="1">
    <location>
        <begin position="1"/>
        <end position="41"/>
    </location>
</feature>
<proteinExistence type="predicted"/>
<evidence type="ECO:0000259" key="1">
    <source>
        <dbReference type="Pfam" id="PF05239"/>
    </source>
</evidence>
<sequence>MNRLRAGALLGLRIVDCNGKDAGSVQDIVVRHSGGAYTVLGLVAGRSALAGRFGFGDSLEAPTPWRHLLGWLRRHERYVRWEDVVAVEEDGVEIAVERRALPRGWRGRP</sequence>
<protein>
    <submittedName>
        <fullName evidence="2">PRC-barrel domain-containing protein</fullName>
    </submittedName>
</protein>
<dbReference type="Proteomes" id="UP001348641">
    <property type="component" value="Unassembled WGS sequence"/>
</dbReference>
<dbReference type="EMBL" id="JAUUCC010000022">
    <property type="protein sequence ID" value="MEE2050955.1"/>
    <property type="molecule type" value="Genomic_DNA"/>
</dbReference>
<evidence type="ECO:0000313" key="3">
    <source>
        <dbReference type="Proteomes" id="UP001348641"/>
    </source>
</evidence>
<name>A0ABU7KNT6_9ACTN</name>
<dbReference type="InterPro" id="IPR027275">
    <property type="entry name" value="PRC-brl_dom"/>
</dbReference>
<comment type="caution">
    <text evidence="2">The sequence shown here is derived from an EMBL/GenBank/DDBJ whole genome shotgun (WGS) entry which is preliminary data.</text>
</comment>
<gene>
    <name evidence="2" type="ORF">Q8A49_10670</name>
</gene>